<protein>
    <submittedName>
        <fullName evidence="6">Cytosolic carboxypeptidase 5</fullName>
    </submittedName>
</protein>
<dbReference type="PANTHER" id="PTHR12756:SF12">
    <property type="entry name" value="CYTOSOLIC CARBOXYPEPTIDASE-LIKE PROTEIN 5"/>
    <property type="match status" value="1"/>
</dbReference>
<name>A0A6S7JX30_PARCT</name>
<gene>
    <name evidence="6" type="ORF">PACLA_8A004858</name>
</gene>
<proteinExistence type="inferred from homology"/>
<sequence>MVCFFAFCYPYSYEETQQYLHELDNKLKSKPSNVTSSIYYHRELICKSIDDLRVDLITVSSHKGILEDLEPRLAGLFPDLQTKRANRFSGKKVFILTSRVHPGETPSSYVFKGFLDFITRADDPRAAALRDRFVFKLIPLLNPDGVKRGHYRTDQRGVNLNRVYLDPSPELHPTIFAAKSLIAYHYNGATSLSEAADDGQVLTSVQFPSCEVRGVHASNEASSVSQDNMCLQENSTVAVKVSCETKDEHRMENQDASGQILLKVDNNKTEQNCSHVELTNDNSNQASCKTSSASQLLTISDSKGHGCIVKRTESSESSDSACDNAQNGDCISDKNSINVNHSGSNHSTLSEGDSLVDNASNLCRSSQSKNNGQIEGYMCSTKVSNAHHQSNCDRYSSGECTTMGSVAESGNGQILSAQTTAHDSNSNKNLSSMAGDSYVTEGSSKDSSDAGVSSQSHQVSRDDPSNTAVGSTCNSDPAENSQEQTGSSQSPDTSYSATQSTDESDFIPCTNRVSQPGNDIDSGESLPLNYIQTKEINVTVDNVKSVAPSAAQASGLEAINTAQKGANSHTMVQAQNSENKQLDISASKVTEGKLDATDTKLAFYVDLHGHASKRGCFMYGNYFEDEESYAQCMLFPKLISMNSSHFDFTACNFTEKNMYSRDRRDGMSKEGSGRVAVYKMTGLPYCYTLECNYNSGRSTNVVPPATCDGGRATPPPPPGFPPRYTTEMYEEVGRAVAISALDMVNANPWSRLPMSEHSCLDGVKNWVYRYIKTSRSTSFVAKRTARTLAKTSSYTTASCPPIRGAAVAGKVSFTNSDVLLQAASEHAGNGKNQDGLGTSTKQWPSFSRYSSDKKGLNSSSTACTQVRNTQINPKVKEQGRKRLDMAKTTPLLLLSNTDSNPYHSRAERTERVDQHMSLTCLERQKSSVIKKLRENVANTRLEGQVQDVNGNYAGNDLERRHSKLRNTMAIKSFDCTKVVDSKNESIGAEIPAKDSSKILRRPILSRRRKSKRIIQKDSRRMTGDLVGVKSLPHNDVQLNNPSQVSM</sequence>
<comment type="similarity">
    <text evidence="2 3">Belongs to the peptidase M14 family.</text>
</comment>
<dbReference type="AlphaFoldDB" id="A0A6S7JX30"/>
<dbReference type="InterPro" id="IPR000834">
    <property type="entry name" value="Peptidase_M14"/>
</dbReference>
<dbReference type="GO" id="GO:0008270">
    <property type="term" value="F:zinc ion binding"/>
    <property type="evidence" value="ECO:0007669"/>
    <property type="project" value="InterPro"/>
</dbReference>
<feature type="domain" description="Peptidase M14" evidence="5">
    <location>
        <begin position="9"/>
        <end position="744"/>
    </location>
</feature>
<comment type="cofactor">
    <cofactor evidence="1">
        <name>Zn(2+)</name>
        <dbReference type="ChEBI" id="CHEBI:29105"/>
    </cofactor>
</comment>
<comment type="caution">
    <text evidence="6">The sequence shown here is derived from an EMBL/GenBank/DDBJ whole genome shotgun (WGS) entry which is preliminary data.</text>
</comment>
<keyword evidence="6" id="KW-0378">Hydrolase</keyword>
<keyword evidence="7" id="KW-1185">Reference proteome</keyword>
<feature type="compositionally biased region" description="Polar residues" evidence="4">
    <location>
        <begin position="465"/>
        <end position="501"/>
    </location>
</feature>
<feature type="active site" description="Proton donor/acceptor" evidence="3">
    <location>
        <position position="690"/>
    </location>
</feature>
<evidence type="ECO:0000256" key="3">
    <source>
        <dbReference type="PROSITE-ProRule" id="PRU01379"/>
    </source>
</evidence>
<dbReference type="OrthoDB" id="10253041at2759"/>
<dbReference type="SUPFAM" id="SSF53187">
    <property type="entry name" value="Zn-dependent exopeptidases"/>
    <property type="match status" value="2"/>
</dbReference>
<dbReference type="PROSITE" id="PS52035">
    <property type="entry name" value="PEPTIDASE_M14"/>
    <property type="match status" value="1"/>
</dbReference>
<accession>A0A6S7JX30</accession>
<feature type="region of interest" description="Disordered" evidence="4">
    <location>
        <begin position="419"/>
        <end position="525"/>
    </location>
</feature>
<feature type="compositionally biased region" description="Polar residues" evidence="4">
    <location>
        <begin position="419"/>
        <end position="434"/>
    </location>
</feature>
<dbReference type="Proteomes" id="UP001152795">
    <property type="component" value="Unassembled WGS sequence"/>
</dbReference>
<keyword evidence="6" id="KW-0645">Protease</keyword>
<evidence type="ECO:0000256" key="2">
    <source>
        <dbReference type="ARBA" id="ARBA00005988"/>
    </source>
</evidence>
<dbReference type="PANTHER" id="PTHR12756">
    <property type="entry name" value="CYTOSOLIC CARBOXYPEPTIDASE"/>
    <property type="match status" value="1"/>
</dbReference>
<reference evidence="6" key="1">
    <citation type="submission" date="2020-04" db="EMBL/GenBank/DDBJ databases">
        <authorList>
            <person name="Alioto T."/>
            <person name="Alioto T."/>
            <person name="Gomez Garrido J."/>
        </authorList>
    </citation>
    <scope>NUCLEOTIDE SEQUENCE</scope>
    <source>
        <strain evidence="6">A484AB</strain>
    </source>
</reference>
<keyword evidence="6" id="KW-0121">Carboxypeptidase</keyword>
<dbReference type="GO" id="GO:0006508">
    <property type="term" value="P:proteolysis"/>
    <property type="evidence" value="ECO:0007669"/>
    <property type="project" value="InterPro"/>
</dbReference>
<feature type="region of interest" description="Disordered" evidence="4">
    <location>
        <begin position="826"/>
        <end position="861"/>
    </location>
</feature>
<evidence type="ECO:0000313" key="6">
    <source>
        <dbReference type="EMBL" id="CAB4020952.1"/>
    </source>
</evidence>
<evidence type="ECO:0000256" key="1">
    <source>
        <dbReference type="ARBA" id="ARBA00001947"/>
    </source>
</evidence>
<evidence type="ECO:0000313" key="7">
    <source>
        <dbReference type="Proteomes" id="UP001152795"/>
    </source>
</evidence>
<feature type="compositionally biased region" description="Polar residues" evidence="4">
    <location>
        <begin position="830"/>
        <end position="849"/>
    </location>
</feature>
<organism evidence="6 7">
    <name type="scientific">Paramuricea clavata</name>
    <name type="common">Red gorgonian</name>
    <name type="synonym">Violescent sea-whip</name>
    <dbReference type="NCBI Taxonomy" id="317549"/>
    <lineage>
        <taxon>Eukaryota</taxon>
        <taxon>Metazoa</taxon>
        <taxon>Cnidaria</taxon>
        <taxon>Anthozoa</taxon>
        <taxon>Octocorallia</taxon>
        <taxon>Malacalcyonacea</taxon>
        <taxon>Plexauridae</taxon>
        <taxon>Paramuricea</taxon>
    </lineage>
</organism>
<evidence type="ECO:0000259" key="5">
    <source>
        <dbReference type="PROSITE" id="PS52035"/>
    </source>
</evidence>
<dbReference type="GO" id="GO:0004181">
    <property type="term" value="F:metallocarboxypeptidase activity"/>
    <property type="evidence" value="ECO:0007669"/>
    <property type="project" value="InterPro"/>
</dbReference>
<evidence type="ECO:0000256" key="4">
    <source>
        <dbReference type="SAM" id="MobiDB-lite"/>
    </source>
</evidence>
<dbReference type="InterPro" id="IPR050821">
    <property type="entry name" value="Cytosolic_carboxypeptidase"/>
</dbReference>
<dbReference type="Gene3D" id="3.40.630.10">
    <property type="entry name" value="Zn peptidases"/>
    <property type="match status" value="2"/>
</dbReference>
<dbReference type="Pfam" id="PF00246">
    <property type="entry name" value="Peptidase_M14"/>
    <property type="match status" value="1"/>
</dbReference>
<dbReference type="EMBL" id="CACRXK020011202">
    <property type="protein sequence ID" value="CAB4020952.1"/>
    <property type="molecule type" value="Genomic_DNA"/>
</dbReference>